<sequence length="99" mass="11619">MVGNEITSQIDEIGRSAFAARGDASPNQITNYPKTERVAWIPVIENDTRFWVSNLLRMLCSACLLGYGYDLLRKRLCVRRWVMVENFYWMMMMKNRCCV</sequence>
<dbReference type="Proteomes" id="UP001054945">
    <property type="component" value="Unassembled WGS sequence"/>
</dbReference>
<name>A0AAV4RVF3_CAEEX</name>
<gene>
    <name evidence="1" type="ORF">CEXT_456171</name>
</gene>
<evidence type="ECO:0000313" key="2">
    <source>
        <dbReference type="Proteomes" id="UP001054945"/>
    </source>
</evidence>
<reference evidence="1 2" key="1">
    <citation type="submission" date="2021-06" db="EMBL/GenBank/DDBJ databases">
        <title>Caerostris extrusa draft genome.</title>
        <authorList>
            <person name="Kono N."/>
            <person name="Arakawa K."/>
        </authorList>
    </citation>
    <scope>NUCLEOTIDE SEQUENCE [LARGE SCALE GENOMIC DNA]</scope>
</reference>
<accession>A0AAV4RVF3</accession>
<proteinExistence type="predicted"/>
<dbReference type="AlphaFoldDB" id="A0AAV4RVF3"/>
<organism evidence="1 2">
    <name type="scientific">Caerostris extrusa</name>
    <name type="common">Bark spider</name>
    <name type="synonym">Caerostris bankana</name>
    <dbReference type="NCBI Taxonomy" id="172846"/>
    <lineage>
        <taxon>Eukaryota</taxon>
        <taxon>Metazoa</taxon>
        <taxon>Ecdysozoa</taxon>
        <taxon>Arthropoda</taxon>
        <taxon>Chelicerata</taxon>
        <taxon>Arachnida</taxon>
        <taxon>Araneae</taxon>
        <taxon>Araneomorphae</taxon>
        <taxon>Entelegynae</taxon>
        <taxon>Araneoidea</taxon>
        <taxon>Araneidae</taxon>
        <taxon>Caerostris</taxon>
    </lineage>
</organism>
<protein>
    <submittedName>
        <fullName evidence="1">Uncharacterized protein</fullName>
    </submittedName>
</protein>
<evidence type="ECO:0000313" key="1">
    <source>
        <dbReference type="EMBL" id="GIY24437.1"/>
    </source>
</evidence>
<comment type="caution">
    <text evidence="1">The sequence shown here is derived from an EMBL/GenBank/DDBJ whole genome shotgun (WGS) entry which is preliminary data.</text>
</comment>
<dbReference type="EMBL" id="BPLR01008409">
    <property type="protein sequence ID" value="GIY24437.1"/>
    <property type="molecule type" value="Genomic_DNA"/>
</dbReference>
<keyword evidence="2" id="KW-1185">Reference proteome</keyword>